<dbReference type="Pfam" id="PF00004">
    <property type="entry name" value="AAA"/>
    <property type="match status" value="1"/>
</dbReference>
<dbReference type="InterPro" id="IPR003959">
    <property type="entry name" value="ATPase_AAA_core"/>
</dbReference>
<dbReference type="OrthoDB" id="2115716at2759"/>
<gene>
    <name evidence="2" type="ORF">FIBSPDRAFT_829365</name>
</gene>
<evidence type="ECO:0000259" key="1">
    <source>
        <dbReference type="SMART" id="SM00382"/>
    </source>
</evidence>
<dbReference type="PANTHER" id="PTHR23077">
    <property type="entry name" value="AAA-FAMILY ATPASE"/>
    <property type="match status" value="1"/>
</dbReference>
<dbReference type="AlphaFoldDB" id="A0A166H085"/>
<protein>
    <submittedName>
        <fullName evidence="2">P-loop containing nucleoside triphosphate hydrolase protein</fullName>
    </submittedName>
</protein>
<dbReference type="GO" id="GO:0005524">
    <property type="term" value="F:ATP binding"/>
    <property type="evidence" value="ECO:0007669"/>
    <property type="project" value="InterPro"/>
</dbReference>
<dbReference type="PANTHER" id="PTHR23077:SF132">
    <property type="entry name" value="ATP-DEPENDENT ZN PROTEASE"/>
    <property type="match status" value="1"/>
</dbReference>
<dbReference type="Gene3D" id="1.10.8.60">
    <property type="match status" value="1"/>
</dbReference>
<dbReference type="InterPro" id="IPR027417">
    <property type="entry name" value="P-loop_NTPase"/>
</dbReference>
<keyword evidence="3" id="KW-1185">Reference proteome</keyword>
<evidence type="ECO:0000313" key="2">
    <source>
        <dbReference type="EMBL" id="KZP18346.1"/>
    </source>
</evidence>
<dbReference type="Gene3D" id="3.40.50.300">
    <property type="entry name" value="P-loop containing nucleotide triphosphate hydrolases"/>
    <property type="match status" value="1"/>
</dbReference>
<dbReference type="InterPro" id="IPR003593">
    <property type="entry name" value="AAA+_ATPase"/>
</dbReference>
<dbReference type="EMBL" id="KV417573">
    <property type="protein sequence ID" value="KZP18346.1"/>
    <property type="molecule type" value="Genomic_DNA"/>
</dbReference>
<dbReference type="SMART" id="SM00382">
    <property type="entry name" value="AAA"/>
    <property type="match status" value="1"/>
</dbReference>
<evidence type="ECO:0000313" key="3">
    <source>
        <dbReference type="Proteomes" id="UP000076532"/>
    </source>
</evidence>
<dbReference type="InterPro" id="IPR050168">
    <property type="entry name" value="AAA_ATPase_domain"/>
</dbReference>
<keyword evidence="2" id="KW-0378">Hydrolase</keyword>
<dbReference type="GO" id="GO:0003723">
    <property type="term" value="F:RNA binding"/>
    <property type="evidence" value="ECO:0007669"/>
    <property type="project" value="TreeGrafter"/>
</dbReference>
<organism evidence="2 3">
    <name type="scientific">Athelia psychrophila</name>
    <dbReference type="NCBI Taxonomy" id="1759441"/>
    <lineage>
        <taxon>Eukaryota</taxon>
        <taxon>Fungi</taxon>
        <taxon>Dikarya</taxon>
        <taxon>Basidiomycota</taxon>
        <taxon>Agaricomycotina</taxon>
        <taxon>Agaricomycetes</taxon>
        <taxon>Agaricomycetidae</taxon>
        <taxon>Atheliales</taxon>
        <taxon>Atheliaceae</taxon>
        <taxon>Athelia</taxon>
    </lineage>
</organism>
<dbReference type="GO" id="GO:0005634">
    <property type="term" value="C:nucleus"/>
    <property type="evidence" value="ECO:0007669"/>
    <property type="project" value="TreeGrafter"/>
</dbReference>
<dbReference type="Proteomes" id="UP000076532">
    <property type="component" value="Unassembled WGS sequence"/>
</dbReference>
<dbReference type="GO" id="GO:0042254">
    <property type="term" value="P:ribosome biogenesis"/>
    <property type="evidence" value="ECO:0007669"/>
    <property type="project" value="TreeGrafter"/>
</dbReference>
<dbReference type="SUPFAM" id="SSF52540">
    <property type="entry name" value="P-loop containing nucleoside triphosphate hydrolases"/>
    <property type="match status" value="1"/>
</dbReference>
<sequence length="525" mass="58519">MSKTSQEDSFMNVMFQEEVSDGENVTKGHDSFYRKFVENASGQYTDPAITGAHALRKLYPGHSLVMTTGSVTGLPGVNFIPLSPSEMVTNVQFVPLALRSGMGPGVLVDQIKFAGLAANWEGHDFIIYTAQWQIGFSYNTQHWILHEGPETNSRNLVLTAGAWQEALHDEIWQFDGGQWEKNHALWVEVQKADWKDVILKEEFKKNLKKDVYGFFASEDVYKELAIPWKRGLIMHGPPGNGKTISIKAIMKSSSDSGFKPLYVKSFQSWKGEEGAMADVFNKARQLSPCVVIIEDLDSLITDKNRSFFLNQLDGLEGNDGLLIIGTTNHFERLDPGLSTRPSRFDRKFLFDDPDLEERALYCKYWQNKLKSNKNVSYPDELVDDIAKSTEQFSFAYLKEIFVSSLVLLAGLDDDEKPEFETLVKVQIKTLRKQLDKMPKAPAASSLHAWAATPAPPEKQQQTYGLRALLSGMTVADAGPSKKIYTTANPEGGAAPSPARDSEFQRILNGLSRTVGAGSVSHKTFA</sequence>
<dbReference type="GO" id="GO:1990275">
    <property type="term" value="F:preribosome binding"/>
    <property type="evidence" value="ECO:0007669"/>
    <property type="project" value="TreeGrafter"/>
</dbReference>
<feature type="domain" description="AAA+ ATPase" evidence="1">
    <location>
        <begin position="228"/>
        <end position="354"/>
    </location>
</feature>
<reference evidence="2 3" key="1">
    <citation type="journal article" date="2016" name="Mol. Biol. Evol.">
        <title>Comparative Genomics of Early-Diverging Mushroom-Forming Fungi Provides Insights into the Origins of Lignocellulose Decay Capabilities.</title>
        <authorList>
            <person name="Nagy L.G."/>
            <person name="Riley R."/>
            <person name="Tritt A."/>
            <person name="Adam C."/>
            <person name="Daum C."/>
            <person name="Floudas D."/>
            <person name="Sun H."/>
            <person name="Yadav J.S."/>
            <person name="Pangilinan J."/>
            <person name="Larsson K.H."/>
            <person name="Matsuura K."/>
            <person name="Barry K."/>
            <person name="Labutti K."/>
            <person name="Kuo R."/>
            <person name="Ohm R.A."/>
            <person name="Bhattacharya S.S."/>
            <person name="Shirouzu T."/>
            <person name="Yoshinaga Y."/>
            <person name="Martin F.M."/>
            <person name="Grigoriev I.V."/>
            <person name="Hibbett D.S."/>
        </authorList>
    </citation>
    <scope>NUCLEOTIDE SEQUENCE [LARGE SCALE GENOMIC DNA]</scope>
    <source>
        <strain evidence="2 3">CBS 109695</strain>
    </source>
</reference>
<dbReference type="GO" id="GO:0016887">
    <property type="term" value="F:ATP hydrolysis activity"/>
    <property type="evidence" value="ECO:0007669"/>
    <property type="project" value="InterPro"/>
</dbReference>
<accession>A0A166H085</accession>
<name>A0A166H085_9AGAM</name>
<proteinExistence type="predicted"/>
<dbReference type="STRING" id="436010.A0A166H085"/>
<dbReference type="CDD" id="cd19481">
    <property type="entry name" value="RecA-like_protease"/>
    <property type="match status" value="1"/>
</dbReference>